<dbReference type="PANTHER" id="PTHR33258">
    <property type="entry name" value="TRANSPOSASE INSL FOR INSERTION SEQUENCE ELEMENT IS186A-RELATED"/>
    <property type="match status" value="1"/>
</dbReference>
<dbReference type="STRING" id="413434.SAMN04488132_1201"/>
<protein>
    <submittedName>
        <fullName evidence="6">Transposase DDE domain-containing protein</fullName>
    </submittedName>
</protein>
<gene>
    <name evidence="6" type="ORF">SAMN04488132_1201</name>
</gene>
<evidence type="ECO:0000259" key="5">
    <source>
        <dbReference type="Pfam" id="PF01609"/>
    </source>
</evidence>
<evidence type="ECO:0000256" key="1">
    <source>
        <dbReference type="ARBA" id="ARBA00010075"/>
    </source>
</evidence>
<proteinExistence type="inferred from homology"/>
<dbReference type="GO" id="GO:0004803">
    <property type="term" value="F:transposase activity"/>
    <property type="evidence" value="ECO:0007669"/>
    <property type="project" value="InterPro"/>
</dbReference>
<dbReference type="AlphaFoldDB" id="A0A1T4RZV4"/>
<evidence type="ECO:0000313" key="7">
    <source>
        <dbReference type="Proteomes" id="UP000190888"/>
    </source>
</evidence>
<keyword evidence="3" id="KW-0238">DNA-binding</keyword>
<dbReference type="NCBIfam" id="NF033592">
    <property type="entry name" value="transpos_IS4_1"/>
    <property type="match status" value="1"/>
</dbReference>
<evidence type="ECO:0000256" key="3">
    <source>
        <dbReference type="ARBA" id="ARBA00023125"/>
    </source>
</evidence>
<keyword evidence="7" id="KW-1185">Reference proteome</keyword>
<organism evidence="6 7">
    <name type="scientific">Sediminibacterium ginsengisoli</name>
    <dbReference type="NCBI Taxonomy" id="413434"/>
    <lineage>
        <taxon>Bacteria</taxon>
        <taxon>Pseudomonadati</taxon>
        <taxon>Bacteroidota</taxon>
        <taxon>Chitinophagia</taxon>
        <taxon>Chitinophagales</taxon>
        <taxon>Chitinophagaceae</taxon>
        <taxon>Sediminibacterium</taxon>
    </lineage>
</organism>
<dbReference type="OrthoDB" id="7327264at2"/>
<keyword evidence="2" id="KW-0815">Transposition</keyword>
<dbReference type="EMBL" id="FUWH01000020">
    <property type="protein sequence ID" value="SKA21560.1"/>
    <property type="molecule type" value="Genomic_DNA"/>
</dbReference>
<dbReference type="GO" id="GO:0003677">
    <property type="term" value="F:DNA binding"/>
    <property type="evidence" value="ECO:0007669"/>
    <property type="project" value="UniProtKB-KW"/>
</dbReference>
<evidence type="ECO:0000313" key="6">
    <source>
        <dbReference type="EMBL" id="SKA21560.1"/>
    </source>
</evidence>
<dbReference type="Proteomes" id="UP000190888">
    <property type="component" value="Unassembled WGS sequence"/>
</dbReference>
<dbReference type="InterPro" id="IPR012337">
    <property type="entry name" value="RNaseH-like_sf"/>
</dbReference>
<dbReference type="InterPro" id="IPR002559">
    <property type="entry name" value="Transposase_11"/>
</dbReference>
<evidence type="ECO:0000256" key="2">
    <source>
        <dbReference type="ARBA" id="ARBA00022578"/>
    </source>
</evidence>
<name>A0A1T4RZV4_9BACT</name>
<dbReference type="RefSeq" id="WP_078832898.1">
    <property type="nucleotide sequence ID" value="NZ_FUWH01000020.1"/>
</dbReference>
<evidence type="ECO:0000256" key="4">
    <source>
        <dbReference type="ARBA" id="ARBA00023172"/>
    </source>
</evidence>
<sequence length="393" mass="44925">MFLDKVLSLIPSDMLVELAAETEVDIFSKKLQAEVIFKLLLHCLISHKDNSLRTMESAYETLLFASINQNFQKKSIRYNSISKRLSDINPAYFEKLFSNCVSLYKQYLGKDQEHIIRFDSTIVSLSSRLLKTGYNLKGGGNAANIRQLKFTIGYSNGIAEKVHFFTSQSHTSENVALREVVLIQSVEDKNRIKVFDRGITGRDTYDEFTAHGIRFVSRLSDNARYEIRQAGARNSALPINTASVSILSDDLCYLYGNKGKKSKHLYRRIESVRITDGKRIVFVTNDLDLKAEDVTEVYRRRWDIEVFFKFIKQLFNFSHLVNRSENGIKVVLYVTMIAAILLSAYKKETKQPGYKIPRLKFAADLEAEIIKYLIIKCGGDPEKMNAILLCNSS</sequence>
<dbReference type="PANTHER" id="PTHR33258:SF1">
    <property type="entry name" value="TRANSPOSASE INSL FOR INSERTION SEQUENCE ELEMENT IS186A-RELATED"/>
    <property type="match status" value="1"/>
</dbReference>
<accession>A0A1T4RZV4</accession>
<dbReference type="GO" id="GO:0006313">
    <property type="term" value="P:DNA transposition"/>
    <property type="evidence" value="ECO:0007669"/>
    <property type="project" value="InterPro"/>
</dbReference>
<dbReference type="Pfam" id="PF01609">
    <property type="entry name" value="DDE_Tnp_1"/>
    <property type="match status" value="1"/>
</dbReference>
<reference evidence="6 7" key="1">
    <citation type="submission" date="2017-02" db="EMBL/GenBank/DDBJ databases">
        <authorList>
            <person name="Peterson S.W."/>
        </authorList>
    </citation>
    <scope>NUCLEOTIDE SEQUENCE [LARGE SCALE GENOMIC DNA]</scope>
    <source>
        <strain evidence="6 7">DSM 22335</strain>
    </source>
</reference>
<dbReference type="InterPro" id="IPR047952">
    <property type="entry name" value="Transpos_IS4"/>
</dbReference>
<dbReference type="SUPFAM" id="SSF53098">
    <property type="entry name" value="Ribonuclease H-like"/>
    <property type="match status" value="1"/>
</dbReference>
<comment type="similarity">
    <text evidence="1">Belongs to the transposase 11 family.</text>
</comment>
<keyword evidence="4" id="KW-0233">DNA recombination</keyword>
<feature type="domain" description="Transposase IS4-like" evidence="5">
    <location>
        <begin position="117"/>
        <end position="340"/>
    </location>
</feature>